<evidence type="ECO:0000256" key="5">
    <source>
        <dbReference type="ARBA" id="ARBA00023203"/>
    </source>
</evidence>
<organism evidence="10">
    <name type="scientific">Cyanoptyche gloeocystis</name>
    <dbReference type="NCBI Taxonomy" id="77922"/>
    <lineage>
        <taxon>Eukaryota</taxon>
        <taxon>Glaucocystophyceae</taxon>
        <taxon>Glaucocystophyceae incertae sedis</taxon>
        <taxon>Cyanoptyche</taxon>
    </lineage>
</organism>
<feature type="domain" description="Myosin motor" evidence="9">
    <location>
        <begin position="1"/>
        <end position="375"/>
    </location>
</feature>
<dbReference type="GO" id="GO:0030139">
    <property type="term" value="C:endocytic vesicle"/>
    <property type="evidence" value="ECO:0007669"/>
    <property type="project" value="TreeGrafter"/>
</dbReference>
<dbReference type="Gene3D" id="3.40.850.10">
    <property type="entry name" value="Kinesin motor domain"/>
    <property type="match status" value="1"/>
</dbReference>
<comment type="similarity">
    <text evidence="6">Belongs to the TRAFAC class myosin-kinesin ATPase superfamily. Myosin family.</text>
</comment>
<keyword evidence="4" id="KW-0505">Motor protein</keyword>
<dbReference type="AlphaFoldDB" id="A0A7S2JLY7"/>
<keyword evidence="1" id="KW-0547">Nucleotide-binding</keyword>
<evidence type="ECO:0000313" key="10">
    <source>
        <dbReference type="EMBL" id="CAD9550014.1"/>
    </source>
</evidence>
<dbReference type="InterPro" id="IPR027417">
    <property type="entry name" value="P-loop_NTPase"/>
</dbReference>
<feature type="compositionally biased region" description="Low complexity" evidence="8">
    <location>
        <begin position="971"/>
        <end position="993"/>
    </location>
</feature>
<dbReference type="GO" id="GO:0016459">
    <property type="term" value="C:myosin complex"/>
    <property type="evidence" value="ECO:0007669"/>
    <property type="project" value="UniProtKB-KW"/>
</dbReference>
<keyword evidence="7" id="KW-0175">Coiled coil</keyword>
<dbReference type="Pfam" id="PF00063">
    <property type="entry name" value="Myosin_head"/>
    <property type="match status" value="1"/>
</dbReference>
<proteinExistence type="inferred from homology"/>
<keyword evidence="3 6" id="KW-0518">Myosin</keyword>
<dbReference type="GO" id="GO:0007015">
    <property type="term" value="P:actin filament organization"/>
    <property type="evidence" value="ECO:0007669"/>
    <property type="project" value="TreeGrafter"/>
</dbReference>
<comment type="caution">
    <text evidence="6">Lacks conserved residue(s) required for the propagation of feature annotation.</text>
</comment>
<dbReference type="PRINTS" id="PR00193">
    <property type="entry name" value="MYOSINHEAVY"/>
</dbReference>
<dbReference type="Gene3D" id="1.20.58.530">
    <property type="match status" value="1"/>
</dbReference>
<dbReference type="GO" id="GO:0005886">
    <property type="term" value="C:plasma membrane"/>
    <property type="evidence" value="ECO:0007669"/>
    <property type="project" value="TreeGrafter"/>
</dbReference>
<dbReference type="SMART" id="SM00242">
    <property type="entry name" value="MYSc"/>
    <property type="match status" value="1"/>
</dbReference>
<sequence length="993" mass="112371">MTRKMQTPGSNVIIIPLRLHEAVASRNALAKAVYQRLFDYVVKRVNDSLLTVTTPHAYIGVLDIFGFEVFQRNSFEQFCINFTNEKLQHYFNQQIFKQEEELYLKEGIKWQPVTYEDNSDTLDMIEKRPGGILSILDEQNKLPKCTDKTFTMKVHETFKAHKKLKEPRTIKGSGVSKEEGFVVKHFAGDVLYNSSGFLDKNNDSLHPDLLDLLRASDDAFLNTTLFPTDKQSKGPAPAKAAQRFSTVATKFSTQLGELMRDIGATSSHFIRCLKPNTEQRPNIFQGGMVLNQIIASGMHEALRLLHSGFPTRCPFDALYDRYRSQMPPALANLKPSDFCGGLLEALDFSKKDFQLGLTKVFFKAGKLAFLDEITGGASNMASDMVEKVKRWLCKKRLRRAQFATVAAVKVRSRLHMIRLLYRLRKTVRVVVVINKTMLRAARKARSDRASRLLQAVMRMWHARQLFVKLRSSACAIQSVFRFHSVYGRHKDELRRRINEAKRKVQEDKVANKKHQQDALVAEANRRLEEKRLREEAVRQRQLETAQARAADRATRDVAPPAAAVVQAVVPPNSVVISSQEWDELKKYMVQLTDRVATLENQLALKEDRAVIADKLAGVESKVEELAGKVKDSEELDRVELDRLNAKLEEENGNVLRISESFHEMSTAVSRFEGTLERVQETHVEKLKQLDVLADRVSAQQEDGAKKQQEHEDRIDALWRHLEEHSKRTDMLDASLREFKASVDDTLRAVAVGEMRQVLGRLEAGVQVLERREDKMEARVHSVEERTKTLEVMASMQQQREPEVRRDRSEPQAMDAGATALLLLNYVDKAHFGAVEDALRAEMQRLSSQSTDLKAALDSLGKKATTAAHLETDLLMDDFNKRADDFDRKLFQFDKRLFDAEKEINKLDSVVRKTGPASPSPVGRSTSRGTPAISVFSADEGSLGQRAEPYTAMTLNPTAIPRRSASPSPNQSPTRSRNTSSSSSMFGSIFGSKR</sequence>
<dbReference type="EMBL" id="HBGX01000283">
    <property type="protein sequence ID" value="CAD9550014.1"/>
    <property type="molecule type" value="Transcribed_RNA"/>
</dbReference>
<dbReference type="PANTHER" id="PTHR13140">
    <property type="entry name" value="MYOSIN"/>
    <property type="match status" value="1"/>
</dbReference>
<evidence type="ECO:0000256" key="7">
    <source>
        <dbReference type="SAM" id="Coils"/>
    </source>
</evidence>
<protein>
    <recommendedName>
        <fullName evidence="9">Myosin motor domain-containing protein</fullName>
    </recommendedName>
</protein>
<feature type="region of interest" description="Disordered" evidence="8">
    <location>
        <begin position="909"/>
        <end position="993"/>
    </location>
</feature>
<dbReference type="GO" id="GO:0030048">
    <property type="term" value="P:actin filament-based movement"/>
    <property type="evidence" value="ECO:0007669"/>
    <property type="project" value="TreeGrafter"/>
</dbReference>
<evidence type="ECO:0000256" key="1">
    <source>
        <dbReference type="ARBA" id="ARBA00022741"/>
    </source>
</evidence>
<dbReference type="InterPro" id="IPR001609">
    <property type="entry name" value="Myosin_head_motor_dom-like"/>
</dbReference>
<dbReference type="GO" id="GO:0051015">
    <property type="term" value="F:actin filament binding"/>
    <property type="evidence" value="ECO:0007669"/>
    <property type="project" value="TreeGrafter"/>
</dbReference>
<evidence type="ECO:0000256" key="4">
    <source>
        <dbReference type="ARBA" id="ARBA00023175"/>
    </source>
</evidence>
<dbReference type="Gene3D" id="1.20.5.190">
    <property type="match status" value="1"/>
</dbReference>
<dbReference type="InterPro" id="IPR036961">
    <property type="entry name" value="Kinesin_motor_dom_sf"/>
</dbReference>
<feature type="coiled-coil region" evidence="7">
    <location>
        <begin position="490"/>
        <end position="540"/>
    </location>
</feature>
<dbReference type="PROSITE" id="PS51456">
    <property type="entry name" value="MYOSIN_MOTOR"/>
    <property type="match status" value="1"/>
</dbReference>
<feature type="coiled-coil region" evidence="7">
    <location>
        <begin position="758"/>
        <end position="785"/>
    </location>
</feature>
<feature type="coiled-coil region" evidence="7">
    <location>
        <begin position="588"/>
        <end position="660"/>
    </location>
</feature>
<evidence type="ECO:0000259" key="9">
    <source>
        <dbReference type="PROSITE" id="PS51456"/>
    </source>
</evidence>
<reference evidence="10" key="1">
    <citation type="submission" date="2021-01" db="EMBL/GenBank/DDBJ databases">
        <authorList>
            <person name="Corre E."/>
            <person name="Pelletier E."/>
            <person name="Niang G."/>
            <person name="Scheremetjew M."/>
            <person name="Finn R."/>
            <person name="Kale V."/>
            <person name="Holt S."/>
            <person name="Cochrane G."/>
            <person name="Meng A."/>
            <person name="Brown T."/>
            <person name="Cohen L."/>
        </authorList>
    </citation>
    <scope>NUCLEOTIDE SEQUENCE</scope>
    <source>
        <strain evidence="10">SAG4.97</strain>
    </source>
</reference>
<feature type="region of interest" description="Actin-binding" evidence="6">
    <location>
        <begin position="255"/>
        <end position="277"/>
    </location>
</feature>
<gene>
    <name evidence="10" type="ORF">CGLO1086_LOCUS141</name>
</gene>
<dbReference type="Gene3D" id="1.20.120.720">
    <property type="entry name" value="Myosin VI head, motor domain, U50 subdomain"/>
    <property type="match status" value="1"/>
</dbReference>
<name>A0A7S2JLY7_9EUKA</name>
<keyword evidence="2" id="KW-0067">ATP-binding</keyword>
<evidence type="ECO:0000256" key="8">
    <source>
        <dbReference type="SAM" id="MobiDB-lite"/>
    </source>
</evidence>
<dbReference type="GO" id="GO:0000146">
    <property type="term" value="F:microfilament motor activity"/>
    <property type="evidence" value="ECO:0007669"/>
    <property type="project" value="TreeGrafter"/>
</dbReference>
<keyword evidence="5 6" id="KW-0009">Actin-binding</keyword>
<dbReference type="Gene3D" id="1.20.5.4820">
    <property type="match status" value="1"/>
</dbReference>
<evidence type="ECO:0000256" key="2">
    <source>
        <dbReference type="ARBA" id="ARBA00022840"/>
    </source>
</evidence>
<evidence type="ECO:0000256" key="3">
    <source>
        <dbReference type="ARBA" id="ARBA00023123"/>
    </source>
</evidence>
<accession>A0A7S2JLY7</accession>
<dbReference type="PANTHER" id="PTHR13140:SF745">
    <property type="entry name" value="UNCONVENTIONAL MYOSIN-VI"/>
    <property type="match status" value="1"/>
</dbReference>
<evidence type="ECO:0000256" key="6">
    <source>
        <dbReference type="PROSITE-ProRule" id="PRU00782"/>
    </source>
</evidence>
<dbReference type="SUPFAM" id="SSF52540">
    <property type="entry name" value="P-loop containing nucleoside triphosphate hydrolases"/>
    <property type="match status" value="1"/>
</dbReference>
<dbReference type="GO" id="GO:0005524">
    <property type="term" value="F:ATP binding"/>
    <property type="evidence" value="ECO:0007669"/>
    <property type="project" value="UniProtKB-KW"/>
</dbReference>